<comment type="subcellular location">
    <subcellularLocation>
        <location evidence="1">Cell outer membrane</location>
    </subcellularLocation>
</comment>
<dbReference type="Proteomes" id="UP001197770">
    <property type="component" value="Unassembled WGS sequence"/>
</dbReference>
<keyword evidence="3" id="KW-0732">Signal</keyword>
<keyword evidence="5" id="KW-0998">Cell outer membrane</keyword>
<evidence type="ECO:0000256" key="4">
    <source>
        <dbReference type="ARBA" id="ARBA00023136"/>
    </source>
</evidence>
<evidence type="ECO:0000256" key="3">
    <source>
        <dbReference type="ARBA" id="ARBA00022729"/>
    </source>
</evidence>
<evidence type="ECO:0000259" key="6">
    <source>
        <dbReference type="Pfam" id="PF07980"/>
    </source>
</evidence>
<comment type="similarity">
    <text evidence="2">Belongs to the SusD family.</text>
</comment>
<evidence type="ECO:0000256" key="1">
    <source>
        <dbReference type="ARBA" id="ARBA00004442"/>
    </source>
</evidence>
<reference evidence="8 9" key="1">
    <citation type="submission" date="2021-11" db="EMBL/GenBank/DDBJ databases">
        <title>Seasonal and diel survey of microbial diversity of the Tyrrhenian coast.</title>
        <authorList>
            <person name="Gattoni G."/>
            <person name="Corral P."/>
        </authorList>
    </citation>
    <scope>NUCLEOTIDE SEQUENCE [LARGE SCALE GENOMIC DNA]</scope>
    <source>
        <strain evidence="8 9">Mr9</strain>
    </source>
</reference>
<protein>
    <submittedName>
        <fullName evidence="8">RagB/SusD family nutrient uptake outer membrane protein</fullName>
    </submittedName>
</protein>
<proteinExistence type="inferred from homology"/>
<evidence type="ECO:0000256" key="2">
    <source>
        <dbReference type="ARBA" id="ARBA00006275"/>
    </source>
</evidence>
<evidence type="ECO:0000256" key="5">
    <source>
        <dbReference type="ARBA" id="ARBA00023237"/>
    </source>
</evidence>
<sequence length="496" mass="56085">MKTYLKRSILTSLAIMSVLNFTSCSEFLEEEVYTQYDPDSFLQDQEGVDALLTGVYASTEISGGDARNIYYALSEFPTDVSFETDGGFASQVKPIQEFNLNPSIPFISGAYSKFYAAIARANNVLLVTSGLQGIDADVVEKINAEARFLRAYSYYILHNFFGTTPIIEIPAGATIDEIETIGKETPRPTEADYRAYVEADLIFAATTLDPGTLSSRANKGSAYALLTKFYLSNREWQKAADAAAEVLKLDYELYNDYTTLFSIQGENNKEYIFRTECKVGSNQVNQYMPHAFPPRFRVQPNWVNFAAQFRTYTAFYETFEEQDERRKLFLTEYIPDNRTEPVQLVRDNNGNPLNNARSFKYTPDPDAQGVNHGNDIPVIRLADIILARAEALNEVNNGPTQEAIDLINRVRNRAKASPVTLNQFATMDALNDFILAERARELYTEGILRREDLIRHDKYISRAVERGFPAQPFHVLYPIPQDQLDSNPNLAQNPGY</sequence>
<accession>A0ABS8GP03</accession>
<dbReference type="InterPro" id="IPR011990">
    <property type="entry name" value="TPR-like_helical_dom_sf"/>
</dbReference>
<feature type="domain" description="RagB/SusD" evidence="6">
    <location>
        <begin position="331"/>
        <end position="496"/>
    </location>
</feature>
<dbReference type="EMBL" id="JAJGMW010000001">
    <property type="protein sequence ID" value="MCC4211243.1"/>
    <property type="molecule type" value="Genomic_DNA"/>
</dbReference>
<dbReference type="Gene3D" id="1.25.40.390">
    <property type="match status" value="1"/>
</dbReference>
<comment type="caution">
    <text evidence="8">The sequence shown here is derived from an EMBL/GenBank/DDBJ whole genome shotgun (WGS) entry which is preliminary data.</text>
</comment>
<dbReference type="Pfam" id="PF14322">
    <property type="entry name" value="SusD-like_3"/>
    <property type="match status" value="1"/>
</dbReference>
<name>A0ABS8GP03_9FLAO</name>
<dbReference type="InterPro" id="IPR012944">
    <property type="entry name" value="SusD_RagB_dom"/>
</dbReference>
<feature type="domain" description="SusD-like N-terminal" evidence="7">
    <location>
        <begin position="26"/>
        <end position="231"/>
    </location>
</feature>
<keyword evidence="9" id="KW-1185">Reference proteome</keyword>
<dbReference type="Pfam" id="PF07980">
    <property type="entry name" value="SusD_RagB"/>
    <property type="match status" value="1"/>
</dbReference>
<dbReference type="SUPFAM" id="SSF48452">
    <property type="entry name" value="TPR-like"/>
    <property type="match status" value="1"/>
</dbReference>
<gene>
    <name evidence="8" type="ORF">LLW17_00810</name>
</gene>
<keyword evidence="4" id="KW-0472">Membrane</keyword>
<evidence type="ECO:0000313" key="9">
    <source>
        <dbReference type="Proteomes" id="UP001197770"/>
    </source>
</evidence>
<evidence type="ECO:0000313" key="8">
    <source>
        <dbReference type="EMBL" id="MCC4211243.1"/>
    </source>
</evidence>
<evidence type="ECO:0000259" key="7">
    <source>
        <dbReference type="Pfam" id="PF14322"/>
    </source>
</evidence>
<organism evidence="8 9">
    <name type="scientific">Leeuwenhoekiella parthenopeia</name>
    <dbReference type="NCBI Taxonomy" id="2890320"/>
    <lineage>
        <taxon>Bacteria</taxon>
        <taxon>Pseudomonadati</taxon>
        <taxon>Bacteroidota</taxon>
        <taxon>Flavobacteriia</taxon>
        <taxon>Flavobacteriales</taxon>
        <taxon>Flavobacteriaceae</taxon>
        <taxon>Leeuwenhoekiella</taxon>
    </lineage>
</organism>
<dbReference type="RefSeq" id="WP_228228367.1">
    <property type="nucleotide sequence ID" value="NZ_JAJGMW010000001.1"/>
</dbReference>
<dbReference type="InterPro" id="IPR033985">
    <property type="entry name" value="SusD-like_N"/>
</dbReference>